<evidence type="ECO:0000313" key="3">
    <source>
        <dbReference type="Proteomes" id="UP001153269"/>
    </source>
</evidence>
<dbReference type="Proteomes" id="UP001153269">
    <property type="component" value="Unassembled WGS sequence"/>
</dbReference>
<reference evidence="2" key="1">
    <citation type="submission" date="2020-03" db="EMBL/GenBank/DDBJ databases">
        <authorList>
            <person name="Weist P."/>
        </authorList>
    </citation>
    <scope>NUCLEOTIDE SEQUENCE</scope>
</reference>
<accession>A0A9N7VB97</accession>
<evidence type="ECO:0000313" key="2">
    <source>
        <dbReference type="EMBL" id="CAB1447659.1"/>
    </source>
</evidence>
<name>A0A9N7VB97_PLEPL</name>
<comment type="caution">
    <text evidence="2">The sequence shown here is derived from an EMBL/GenBank/DDBJ whole genome shotgun (WGS) entry which is preliminary data.</text>
</comment>
<protein>
    <submittedName>
        <fullName evidence="2">Uncharacterized protein</fullName>
    </submittedName>
</protein>
<proteinExistence type="predicted"/>
<dbReference type="AlphaFoldDB" id="A0A9N7VB97"/>
<organism evidence="2 3">
    <name type="scientific">Pleuronectes platessa</name>
    <name type="common">European plaice</name>
    <dbReference type="NCBI Taxonomy" id="8262"/>
    <lineage>
        <taxon>Eukaryota</taxon>
        <taxon>Metazoa</taxon>
        <taxon>Chordata</taxon>
        <taxon>Craniata</taxon>
        <taxon>Vertebrata</taxon>
        <taxon>Euteleostomi</taxon>
        <taxon>Actinopterygii</taxon>
        <taxon>Neopterygii</taxon>
        <taxon>Teleostei</taxon>
        <taxon>Neoteleostei</taxon>
        <taxon>Acanthomorphata</taxon>
        <taxon>Carangaria</taxon>
        <taxon>Pleuronectiformes</taxon>
        <taxon>Pleuronectoidei</taxon>
        <taxon>Pleuronectidae</taxon>
        <taxon>Pleuronectes</taxon>
    </lineage>
</organism>
<evidence type="ECO:0000256" key="1">
    <source>
        <dbReference type="SAM" id="MobiDB-lite"/>
    </source>
</evidence>
<dbReference type="EMBL" id="CADEAL010003954">
    <property type="protein sequence ID" value="CAB1447659.1"/>
    <property type="molecule type" value="Genomic_DNA"/>
</dbReference>
<gene>
    <name evidence="2" type="ORF">PLEPLA_LOCUS35338</name>
</gene>
<feature type="region of interest" description="Disordered" evidence="1">
    <location>
        <begin position="167"/>
        <end position="186"/>
    </location>
</feature>
<sequence>MSPPPALNLQRFKSIVPRMEKGLESKQAANRGGGQEEGPAIRRLRCYIDSRLRLQLLIDSDRAFHRLLLFSPARLPLTIKEGNGGGGGGGGVMPGQHPAINAVFYPRVVNVIDSVLKVMQQLLDRKTGLETRRRKPAGERGDGHSREFCVYLNHRVLILKDVPVHGDKTQHEVEDGSKPRGGDVGI</sequence>
<keyword evidence="3" id="KW-1185">Reference proteome</keyword>